<dbReference type="Pfam" id="PF11720">
    <property type="entry name" value="Inhibitor_I78"/>
    <property type="match status" value="1"/>
</dbReference>
<dbReference type="PROSITE" id="PS51257">
    <property type="entry name" value="PROKAR_LIPOPROTEIN"/>
    <property type="match status" value="1"/>
</dbReference>
<name>A0A952KHF0_9PROT</name>
<gene>
    <name evidence="1" type="ORF">JF625_11130</name>
</gene>
<comment type="caution">
    <text evidence="1">The sequence shown here is derived from an EMBL/GenBank/DDBJ whole genome shotgun (WGS) entry which is preliminary data.</text>
</comment>
<evidence type="ECO:0000313" key="2">
    <source>
        <dbReference type="Proteomes" id="UP000700706"/>
    </source>
</evidence>
<organism evidence="1 2">
    <name type="scientific">Inquilinus limosus</name>
    <dbReference type="NCBI Taxonomy" id="171674"/>
    <lineage>
        <taxon>Bacteria</taxon>
        <taxon>Pseudomonadati</taxon>
        <taxon>Pseudomonadota</taxon>
        <taxon>Alphaproteobacteria</taxon>
        <taxon>Rhodospirillales</taxon>
        <taxon>Rhodospirillaceae</taxon>
        <taxon>Inquilinus</taxon>
    </lineage>
</organism>
<evidence type="ECO:0000313" key="1">
    <source>
        <dbReference type="EMBL" id="MBW8725691.1"/>
    </source>
</evidence>
<dbReference type="PROSITE" id="PS51318">
    <property type="entry name" value="TAT"/>
    <property type="match status" value="1"/>
</dbReference>
<dbReference type="InterPro" id="IPR006311">
    <property type="entry name" value="TAT_signal"/>
</dbReference>
<sequence>MSTESSRRHLLGLAVAGAAGGLAAACARSQAAAPGAIEPQPALSQAELDKLAGLMLRTVRPGDAVTMDYRIDRLTVEVDAQGKIIRASIG</sequence>
<dbReference type="InterPro" id="IPR021719">
    <property type="entry name" value="Prot_inh_I78"/>
</dbReference>
<dbReference type="Proteomes" id="UP000700706">
    <property type="component" value="Unassembled WGS sequence"/>
</dbReference>
<dbReference type="EMBL" id="JAEKLZ010000181">
    <property type="protein sequence ID" value="MBW8725691.1"/>
    <property type="molecule type" value="Genomic_DNA"/>
</dbReference>
<proteinExistence type="predicted"/>
<dbReference type="Gene3D" id="3.30.10.10">
    <property type="entry name" value="Trypsin Inhibitor V, subunit A"/>
    <property type="match status" value="1"/>
</dbReference>
<accession>A0A952KHF0</accession>
<protein>
    <submittedName>
        <fullName evidence="1">Uncharacterized protein</fullName>
    </submittedName>
</protein>
<reference evidence="1" key="1">
    <citation type="submission" date="2020-06" db="EMBL/GenBank/DDBJ databases">
        <title>Stable isotope informed genome-resolved metagenomics uncovers potential trophic interactions in rhizosphere soil.</title>
        <authorList>
            <person name="Starr E.P."/>
            <person name="Shi S."/>
            <person name="Blazewicz S.J."/>
            <person name="Koch B.J."/>
            <person name="Probst A.J."/>
            <person name="Hungate B.A."/>
            <person name="Pett-Ridge J."/>
            <person name="Firestone M.K."/>
            <person name="Banfield J.F."/>
        </authorList>
    </citation>
    <scope>NUCLEOTIDE SEQUENCE</scope>
    <source>
        <strain evidence="1">YM_69_17</strain>
    </source>
</reference>
<dbReference type="AlphaFoldDB" id="A0A952KHF0"/>